<evidence type="ECO:0000313" key="3">
    <source>
        <dbReference type="Proteomes" id="UP001620645"/>
    </source>
</evidence>
<dbReference type="Gene3D" id="1.10.10.60">
    <property type="entry name" value="Homeodomain-like"/>
    <property type="match status" value="1"/>
</dbReference>
<dbReference type="SUPFAM" id="SSF46689">
    <property type="entry name" value="Homeodomain-like"/>
    <property type="match status" value="1"/>
</dbReference>
<proteinExistence type="predicted"/>
<dbReference type="CDD" id="cd00086">
    <property type="entry name" value="homeodomain"/>
    <property type="match status" value="1"/>
</dbReference>
<sequence length="89" mass="10289">MDKLNNFTKTFVVMGYRKTKNSNLTSGGERKRQTRRTFTQEQIGQMEMVFSCSHYPDMLSGTNWYLKLGSTKTEFLFGSKTDAQNGEEK</sequence>
<dbReference type="EMBL" id="JBICCN010000157">
    <property type="protein sequence ID" value="KAL3088510.1"/>
    <property type="molecule type" value="Genomic_DNA"/>
</dbReference>
<dbReference type="AlphaFoldDB" id="A0ABD2JD53"/>
<reference evidence="2 3" key="1">
    <citation type="submission" date="2024-10" db="EMBL/GenBank/DDBJ databases">
        <authorList>
            <person name="Kim D."/>
        </authorList>
    </citation>
    <scope>NUCLEOTIDE SEQUENCE [LARGE SCALE GENOMIC DNA]</scope>
    <source>
        <strain evidence="2">Taebaek</strain>
    </source>
</reference>
<gene>
    <name evidence="2" type="ORF">niasHS_009961</name>
</gene>
<keyword evidence="3" id="KW-1185">Reference proteome</keyword>
<dbReference type="InterPro" id="IPR001356">
    <property type="entry name" value="HD"/>
</dbReference>
<protein>
    <recommendedName>
        <fullName evidence="4">Homeobox domain-containing protein</fullName>
    </recommendedName>
</protein>
<evidence type="ECO:0000313" key="2">
    <source>
        <dbReference type="EMBL" id="KAL3088510.1"/>
    </source>
</evidence>
<evidence type="ECO:0008006" key="4">
    <source>
        <dbReference type="Google" id="ProtNLM"/>
    </source>
</evidence>
<accession>A0ABD2JD53</accession>
<comment type="subcellular location">
    <subcellularLocation>
        <location evidence="1">Nucleus</location>
    </subcellularLocation>
</comment>
<name>A0ABD2JD53_HETSC</name>
<dbReference type="GO" id="GO:0005634">
    <property type="term" value="C:nucleus"/>
    <property type="evidence" value="ECO:0007669"/>
    <property type="project" value="UniProtKB-SubCell"/>
</dbReference>
<evidence type="ECO:0000256" key="1">
    <source>
        <dbReference type="ARBA" id="ARBA00004123"/>
    </source>
</evidence>
<comment type="caution">
    <text evidence="2">The sequence shown here is derived from an EMBL/GenBank/DDBJ whole genome shotgun (WGS) entry which is preliminary data.</text>
</comment>
<dbReference type="InterPro" id="IPR009057">
    <property type="entry name" value="Homeodomain-like_sf"/>
</dbReference>
<organism evidence="2 3">
    <name type="scientific">Heterodera schachtii</name>
    <name type="common">Sugarbeet cyst nematode worm</name>
    <name type="synonym">Tylenchus schachtii</name>
    <dbReference type="NCBI Taxonomy" id="97005"/>
    <lineage>
        <taxon>Eukaryota</taxon>
        <taxon>Metazoa</taxon>
        <taxon>Ecdysozoa</taxon>
        <taxon>Nematoda</taxon>
        <taxon>Chromadorea</taxon>
        <taxon>Rhabditida</taxon>
        <taxon>Tylenchina</taxon>
        <taxon>Tylenchomorpha</taxon>
        <taxon>Tylenchoidea</taxon>
        <taxon>Heteroderidae</taxon>
        <taxon>Heteroderinae</taxon>
        <taxon>Heterodera</taxon>
    </lineage>
</organism>
<dbReference type="Proteomes" id="UP001620645">
    <property type="component" value="Unassembled WGS sequence"/>
</dbReference>